<evidence type="ECO:0000259" key="2">
    <source>
        <dbReference type="Pfam" id="PF01882"/>
    </source>
</evidence>
<dbReference type="SUPFAM" id="SSF53300">
    <property type="entry name" value="vWA-like"/>
    <property type="match status" value="1"/>
</dbReference>
<dbReference type="OrthoDB" id="9778037at2"/>
<evidence type="ECO:0000313" key="3">
    <source>
        <dbReference type="EMBL" id="RNB76429.1"/>
    </source>
</evidence>
<dbReference type="Proteomes" id="UP000282028">
    <property type="component" value="Unassembled WGS sequence"/>
</dbReference>
<evidence type="ECO:0000313" key="4">
    <source>
        <dbReference type="Proteomes" id="UP000282028"/>
    </source>
</evidence>
<dbReference type="PANTHER" id="PTHR33608:SF3">
    <property type="entry name" value="SLR2013 PROTEIN"/>
    <property type="match status" value="1"/>
</dbReference>
<feature type="transmembrane region" description="Helical" evidence="1">
    <location>
        <begin position="30"/>
        <end position="49"/>
    </location>
</feature>
<keyword evidence="1" id="KW-1133">Transmembrane helix</keyword>
<sequence>MTTSSTKRWRPFQFLADVLQDRFILPTKRLILWILLGLPLVMTGFVMGWGYRAFWLYNGLILAASVVDWLSMPKKRELSVTRMLPEQADIGQEFQVHIAFTNTSGQKVGFELADDLPYSFQESGVLRGMMEPGTFGVTYHTRANVRGMYSFHSLFLRWHGRIGLWYRQSRFSCDQTIRIYPDLSTVRGYLASLQESLIVDGKKIMRRARTGSEFHAIREYVPDDDPRTINWSASARSRRLMTNQYRPEQGKVVTIMLDCGRLMGVELDNRTRLDISLESAMTLAAVAIKQGDQVALLAYSHEIKLYIPPGRGLSHLHTLVEATYNLTTDFVESDHAKALTFLHRQQKRRSLIALFSDMENYLIEDQLSAYLWRLRRSHLLLLLSLTDPLLQGWSDVETKNTRTAYVKALAQRFKLDRKAFQQKMTGAGIQVLDVPSDQLTLSVVNTYLEIKSREAL</sequence>
<keyword evidence="1" id="KW-0472">Membrane</keyword>
<dbReference type="InterPro" id="IPR036465">
    <property type="entry name" value="vWFA_dom_sf"/>
</dbReference>
<reference evidence="3 4" key="1">
    <citation type="submission" date="2018-10" db="EMBL/GenBank/DDBJ databases">
        <title>Phylogenomics of Brevibacillus.</title>
        <authorList>
            <person name="Dunlap C."/>
        </authorList>
    </citation>
    <scope>NUCLEOTIDE SEQUENCE [LARGE SCALE GENOMIC DNA]</scope>
    <source>
        <strain evidence="3 4">JCM 12215</strain>
    </source>
</reference>
<name>A0A3M8CLF1_9BACL</name>
<dbReference type="RefSeq" id="WP_122907638.1">
    <property type="nucleotide sequence ID" value="NZ_CBCSBE010000008.1"/>
</dbReference>
<accession>A0A3M8CLF1</accession>
<dbReference type="Pfam" id="PF01882">
    <property type="entry name" value="DUF58"/>
    <property type="match status" value="1"/>
</dbReference>
<organism evidence="3 4">
    <name type="scientific">Brevibacillus invocatus</name>
    <dbReference type="NCBI Taxonomy" id="173959"/>
    <lineage>
        <taxon>Bacteria</taxon>
        <taxon>Bacillati</taxon>
        <taxon>Bacillota</taxon>
        <taxon>Bacilli</taxon>
        <taxon>Bacillales</taxon>
        <taxon>Paenibacillaceae</taxon>
        <taxon>Brevibacillus</taxon>
    </lineage>
</organism>
<protein>
    <submittedName>
        <fullName evidence="3">DUF58 domain-containing protein</fullName>
    </submittedName>
</protein>
<dbReference type="AlphaFoldDB" id="A0A3M8CLF1"/>
<gene>
    <name evidence="3" type="ORF">EDM52_03620</name>
</gene>
<feature type="domain" description="DUF58" evidence="2">
    <location>
        <begin position="217"/>
        <end position="389"/>
    </location>
</feature>
<dbReference type="PANTHER" id="PTHR33608">
    <property type="entry name" value="BLL2464 PROTEIN"/>
    <property type="match status" value="1"/>
</dbReference>
<evidence type="ECO:0000256" key="1">
    <source>
        <dbReference type="SAM" id="Phobius"/>
    </source>
</evidence>
<keyword evidence="1" id="KW-0812">Transmembrane</keyword>
<proteinExistence type="predicted"/>
<dbReference type="EMBL" id="RHHR01000007">
    <property type="protein sequence ID" value="RNB76429.1"/>
    <property type="molecule type" value="Genomic_DNA"/>
</dbReference>
<keyword evidence="4" id="KW-1185">Reference proteome</keyword>
<comment type="caution">
    <text evidence="3">The sequence shown here is derived from an EMBL/GenBank/DDBJ whole genome shotgun (WGS) entry which is preliminary data.</text>
</comment>
<dbReference type="InterPro" id="IPR002881">
    <property type="entry name" value="DUF58"/>
</dbReference>